<sequence length="165" mass="18542">MVEKWNIWYLGIFLISVISVDAECYYDYYTDSYDCYANVSIVIGAVIGGLFGVAIIGGVVTFICCTFVKTSGIRGHVVQPGTLSTIHTVQRQQIQQTHQTTYQLQALPINTCPTYNQSQIQNQQKNYQYIPPQNMAYRNTAYPTQQAPSCPPQPQADCPPPPPYY</sequence>
<evidence type="ECO:0000313" key="4">
    <source>
        <dbReference type="Proteomes" id="UP000683360"/>
    </source>
</evidence>
<evidence type="ECO:0000256" key="2">
    <source>
        <dbReference type="SAM" id="Phobius"/>
    </source>
</evidence>
<gene>
    <name evidence="3" type="ORF">MEDL_42023</name>
</gene>
<comment type="caution">
    <text evidence="3">The sequence shown here is derived from an EMBL/GenBank/DDBJ whole genome shotgun (WGS) entry which is preliminary data.</text>
</comment>
<organism evidence="3 4">
    <name type="scientific">Mytilus edulis</name>
    <name type="common">Blue mussel</name>
    <dbReference type="NCBI Taxonomy" id="6550"/>
    <lineage>
        <taxon>Eukaryota</taxon>
        <taxon>Metazoa</taxon>
        <taxon>Spiralia</taxon>
        <taxon>Lophotrochozoa</taxon>
        <taxon>Mollusca</taxon>
        <taxon>Bivalvia</taxon>
        <taxon>Autobranchia</taxon>
        <taxon>Pteriomorphia</taxon>
        <taxon>Mytilida</taxon>
        <taxon>Mytiloidea</taxon>
        <taxon>Mytilidae</taxon>
        <taxon>Mytilinae</taxon>
        <taxon>Mytilus</taxon>
    </lineage>
</organism>
<feature type="region of interest" description="Disordered" evidence="1">
    <location>
        <begin position="142"/>
        <end position="165"/>
    </location>
</feature>
<protein>
    <recommendedName>
        <fullName evidence="5">Cysteine and tyrosine-rich protein 1</fullName>
    </recommendedName>
</protein>
<accession>A0A8S3TFP0</accession>
<name>A0A8S3TFP0_MYTED</name>
<keyword evidence="4" id="KW-1185">Reference proteome</keyword>
<proteinExistence type="predicted"/>
<keyword evidence="2" id="KW-1133">Transmembrane helix</keyword>
<dbReference type="EMBL" id="CAJPWZ010002016">
    <property type="protein sequence ID" value="CAG2229057.1"/>
    <property type="molecule type" value="Genomic_DNA"/>
</dbReference>
<evidence type="ECO:0000313" key="3">
    <source>
        <dbReference type="EMBL" id="CAG2229057.1"/>
    </source>
</evidence>
<keyword evidence="2" id="KW-0812">Transmembrane</keyword>
<dbReference type="AlphaFoldDB" id="A0A8S3TFP0"/>
<keyword evidence="2" id="KW-0472">Membrane</keyword>
<feature type="compositionally biased region" description="Pro residues" evidence="1">
    <location>
        <begin position="149"/>
        <end position="165"/>
    </location>
</feature>
<evidence type="ECO:0000256" key="1">
    <source>
        <dbReference type="SAM" id="MobiDB-lite"/>
    </source>
</evidence>
<reference evidence="3" key="1">
    <citation type="submission" date="2021-03" db="EMBL/GenBank/DDBJ databases">
        <authorList>
            <person name="Bekaert M."/>
        </authorList>
    </citation>
    <scope>NUCLEOTIDE SEQUENCE</scope>
</reference>
<dbReference type="Proteomes" id="UP000683360">
    <property type="component" value="Unassembled WGS sequence"/>
</dbReference>
<feature type="transmembrane region" description="Helical" evidence="2">
    <location>
        <begin position="7"/>
        <end position="29"/>
    </location>
</feature>
<evidence type="ECO:0008006" key="5">
    <source>
        <dbReference type="Google" id="ProtNLM"/>
    </source>
</evidence>
<feature type="transmembrane region" description="Helical" evidence="2">
    <location>
        <begin position="41"/>
        <end position="68"/>
    </location>
</feature>